<evidence type="ECO:0000256" key="6">
    <source>
        <dbReference type="PROSITE-ProRule" id="PRU00284"/>
    </source>
</evidence>
<sequence>MNMMAKFPKLQRKEKDKGGETKQQETQKQSKPVFQNVIKKSVTYSKGLKISHLDPSKSVGVRLFLIFFVAIMIFVLSLGMLSYQTAKTIVQKNAKTANHQTVIQTSEKLDIIFKQYQEGIQQVFFDKQLQDDLTGLGAKELSNYDQFTLIKEIGSRMSTFTYSLSGARALYLFPVDESFTPITAGNADVALTSNIKSQAWFDSLAGGSSSTWQAVPDGTNNVFRYVQSLKTLTGSSRFIIALDIDLATLNDELAKVSLGEGSRLELVDGKGQIVATNQGQSTEKATALEAVTKSTKATDSMTTKDADGHDVLAVFNTVSASGWKLAGIVPIKNLVADAKSILVTTFIAAVVVALIAILIGVWMVRMIGRPLSVMNRLMQQGANGELNVRMKHTGRDEIGQLSASFNQMMEQITTLVTHANSSAVEVLGTASELAEASRKTAISAREIAVATEEIAKGASSLAVEAERGSDLTENIGNQVSVVIASNRDMQESAREVESASELGTKYLQGLTEKTNATGEMTRALGERVNSLHASTASVRKVLEVMQNITQQTNILSLNATIEAARAGAAGRGFMVVADEIRQLAEQSRQSITMVGQITDEIQQEMNETIKALEEVNPMFEQQIVSVNETREIFVSVQEQMEDFVTKLDGVTKSIEGLSQSQHILSEAMTNVSAVAEESSATSEEVASLSSEQQMVGDQLVQLSGQLEQVSDKLKESLSRFKV</sequence>
<dbReference type="SMART" id="SM00304">
    <property type="entry name" value="HAMP"/>
    <property type="match status" value="1"/>
</dbReference>
<evidence type="ECO:0000256" key="5">
    <source>
        <dbReference type="ARBA" id="ARBA00029447"/>
    </source>
</evidence>
<dbReference type="SUPFAM" id="SSF58104">
    <property type="entry name" value="Methyl-accepting chemotaxis protein (MCP) signaling domain"/>
    <property type="match status" value="1"/>
</dbReference>
<dbReference type="AlphaFoldDB" id="A0A1B1N1Y6"/>
<proteinExistence type="inferred from homology"/>
<evidence type="ECO:0000256" key="1">
    <source>
        <dbReference type="ARBA" id="ARBA00004236"/>
    </source>
</evidence>
<dbReference type="KEGG" id="pyg:AWM70_13080"/>
<evidence type="ECO:0000256" key="7">
    <source>
        <dbReference type="SAM" id="MobiDB-lite"/>
    </source>
</evidence>
<evidence type="ECO:0000256" key="4">
    <source>
        <dbReference type="ARBA" id="ARBA00023224"/>
    </source>
</evidence>
<evidence type="ECO:0000256" key="2">
    <source>
        <dbReference type="ARBA" id="ARBA00022475"/>
    </source>
</evidence>
<keyword evidence="2" id="KW-1003">Cell membrane</keyword>
<comment type="subcellular location">
    <subcellularLocation>
        <location evidence="1">Cell membrane</location>
    </subcellularLocation>
</comment>
<feature type="domain" description="Methyl-accepting transducer" evidence="9">
    <location>
        <begin position="436"/>
        <end position="686"/>
    </location>
</feature>
<protein>
    <submittedName>
        <fullName evidence="11">Chemotaxis protein</fullName>
    </submittedName>
</protein>
<keyword evidence="8" id="KW-1133">Transmembrane helix</keyword>
<evidence type="ECO:0000259" key="9">
    <source>
        <dbReference type="PROSITE" id="PS50111"/>
    </source>
</evidence>
<dbReference type="GO" id="GO:0007165">
    <property type="term" value="P:signal transduction"/>
    <property type="evidence" value="ECO:0007669"/>
    <property type="project" value="UniProtKB-KW"/>
</dbReference>
<dbReference type="InterPro" id="IPR003660">
    <property type="entry name" value="HAMP_dom"/>
</dbReference>
<dbReference type="GO" id="GO:0005886">
    <property type="term" value="C:plasma membrane"/>
    <property type="evidence" value="ECO:0007669"/>
    <property type="project" value="UniProtKB-SubCell"/>
</dbReference>
<keyword evidence="8" id="KW-0812">Transmembrane</keyword>
<dbReference type="Gene3D" id="1.10.287.950">
    <property type="entry name" value="Methyl-accepting chemotaxis protein"/>
    <property type="match status" value="1"/>
</dbReference>
<feature type="transmembrane region" description="Helical" evidence="8">
    <location>
        <begin position="341"/>
        <end position="364"/>
    </location>
</feature>
<dbReference type="Gene3D" id="3.30.450.20">
    <property type="entry name" value="PAS domain"/>
    <property type="match status" value="1"/>
</dbReference>
<keyword evidence="3 8" id="KW-0472">Membrane</keyword>
<dbReference type="PANTHER" id="PTHR32089:SF112">
    <property type="entry name" value="LYSOZYME-LIKE PROTEIN-RELATED"/>
    <property type="match status" value="1"/>
</dbReference>
<dbReference type="PANTHER" id="PTHR32089">
    <property type="entry name" value="METHYL-ACCEPTING CHEMOTAXIS PROTEIN MCPB"/>
    <property type="match status" value="1"/>
</dbReference>
<evidence type="ECO:0000313" key="11">
    <source>
        <dbReference type="EMBL" id="ANS75428.1"/>
    </source>
</evidence>
<accession>A0A1B1N1Y6</accession>
<feature type="region of interest" description="Disordered" evidence="7">
    <location>
        <begin position="1"/>
        <end position="30"/>
    </location>
</feature>
<evidence type="ECO:0000256" key="3">
    <source>
        <dbReference type="ARBA" id="ARBA00023136"/>
    </source>
</evidence>
<dbReference type="PROSITE" id="PS50885">
    <property type="entry name" value="HAMP"/>
    <property type="match status" value="1"/>
</dbReference>
<name>A0A1B1N1Y6_9BACL</name>
<reference evidence="11 12" key="1">
    <citation type="submission" date="2016-01" db="EMBL/GenBank/DDBJ databases">
        <title>Complete Genome Sequence of Paenibacillus yonginensis DCY84, a novel Plant Growth-Promoting Bacteria with Elicitation of Induced Systemic Resistance.</title>
        <authorList>
            <person name="Kim Y.J."/>
            <person name="Yang D.C."/>
            <person name="Sukweenadhi J."/>
        </authorList>
    </citation>
    <scope>NUCLEOTIDE SEQUENCE [LARGE SCALE GENOMIC DNA]</scope>
    <source>
        <strain evidence="11 12">DCY84</strain>
    </source>
</reference>
<dbReference type="STRING" id="1462996.AWM70_13080"/>
<feature type="compositionally biased region" description="Basic and acidic residues" evidence="7">
    <location>
        <begin position="11"/>
        <end position="25"/>
    </location>
</feature>
<dbReference type="PROSITE" id="PS50111">
    <property type="entry name" value="CHEMOTAXIS_TRANSDUC_2"/>
    <property type="match status" value="1"/>
</dbReference>
<keyword evidence="4 6" id="KW-0807">Transducer</keyword>
<gene>
    <name evidence="11" type="ORF">AWM70_13080</name>
</gene>
<dbReference type="SMART" id="SM00283">
    <property type="entry name" value="MA"/>
    <property type="match status" value="1"/>
</dbReference>
<dbReference type="InterPro" id="IPR004089">
    <property type="entry name" value="MCPsignal_dom"/>
</dbReference>
<organism evidence="11 12">
    <name type="scientific">Paenibacillus yonginensis</name>
    <dbReference type="NCBI Taxonomy" id="1462996"/>
    <lineage>
        <taxon>Bacteria</taxon>
        <taxon>Bacillati</taxon>
        <taxon>Bacillota</taxon>
        <taxon>Bacilli</taxon>
        <taxon>Bacillales</taxon>
        <taxon>Paenibacillaceae</taxon>
        <taxon>Paenibacillus</taxon>
    </lineage>
</organism>
<dbReference type="CDD" id="cd18774">
    <property type="entry name" value="PDC2_HK_sensor"/>
    <property type="match status" value="1"/>
</dbReference>
<dbReference type="Pfam" id="PF00672">
    <property type="entry name" value="HAMP"/>
    <property type="match status" value="1"/>
</dbReference>
<dbReference type="EMBL" id="CP014167">
    <property type="protein sequence ID" value="ANS75428.1"/>
    <property type="molecule type" value="Genomic_DNA"/>
</dbReference>
<evidence type="ECO:0000259" key="10">
    <source>
        <dbReference type="PROSITE" id="PS50885"/>
    </source>
</evidence>
<keyword evidence="12" id="KW-1185">Reference proteome</keyword>
<evidence type="ECO:0000313" key="12">
    <source>
        <dbReference type="Proteomes" id="UP000092573"/>
    </source>
</evidence>
<dbReference type="Gene3D" id="6.10.340.10">
    <property type="match status" value="1"/>
</dbReference>
<comment type="similarity">
    <text evidence="5">Belongs to the methyl-accepting chemotaxis (MCP) protein family.</text>
</comment>
<feature type="domain" description="HAMP" evidence="10">
    <location>
        <begin position="365"/>
        <end position="417"/>
    </location>
</feature>
<evidence type="ECO:0000256" key="8">
    <source>
        <dbReference type="SAM" id="Phobius"/>
    </source>
</evidence>
<dbReference type="CDD" id="cd06225">
    <property type="entry name" value="HAMP"/>
    <property type="match status" value="1"/>
</dbReference>
<feature type="transmembrane region" description="Helical" evidence="8">
    <location>
        <begin position="59"/>
        <end position="83"/>
    </location>
</feature>
<dbReference type="Pfam" id="PF00015">
    <property type="entry name" value="MCPsignal"/>
    <property type="match status" value="1"/>
</dbReference>
<dbReference type="Proteomes" id="UP000092573">
    <property type="component" value="Chromosome"/>
</dbReference>